<dbReference type="VEuPathDB" id="FungiDB:HpaG810624"/>
<organism evidence="1 2">
    <name type="scientific">Hyaloperonospora arabidopsidis (strain Emoy2)</name>
    <name type="common">Downy mildew agent</name>
    <name type="synonym">Peronospora arabidopsidis</name>
    <dbReference type="NCBI Taxonomy" id="559515"/>
    <lineage>
        <taxon>Eukaryota</taxon>
        <taxon>Sar</taxon>
        <taxon>Stramenopiles</taxon>
        <taxon>Oomycota</taxon>
        <taxon>Peronosporomycetes</taxon>
        <taxon>Peronosporales</taxon>
        <taxon>Peronosporaceae</taxon>
        <taxon>Hyaloperonospora</taxon>
    </lineage>
</organism>
<proteinExistence type="predicted"/>
<keyword evidence="2" id="KW-1185">Reference proteome</keyword>
<sequence>MPHSFSLLMRCSLESGSSPRKPKTARPVGYVSACTRVSMKSRSAKTVSSARGLAT</sequence>
<accession>M4BVT0</accession>
<name>M4BVT0_HYAAE</name>
<protein>
    <submittedName>
        <fullName evidence="1">Uncharacterized protein</fullName>
    </submittedName>
</protein>
<reference evidence="1" key="2">
    <citation type="submission" date="2015-06" db="UniProtKB">
        <authorList>
            <consortium name="EnsemblProtists"/>
        </authorList>
    </citation>
    <scope>IDENTIFICATION</scope>
    <source>
        <strain evidence="1">Emoy2</strain>
    </source>
</reference>
<dbReference type="HOGENOM" id="CLU_3036460_0_0_1"/>
<evidence type="ECO:0000313" key="1">
    <source>
        <dbReference type="EnsemblProtists" id="HpaP810624"/>
    </source>
</evidence>
<dbReference type="EnsemblProtists" id="HpaT810624">
    <property type="protein sequence ID" value="HpaP810624"/>
    <property type="gene ID" value="HpaG810624"/>
</dbReference>
<reference evidence="2" key="1">
    <citation type="journal article" date="2010" name="Science">
        <title>Signatures of adaptation to obligate biotrophy in the Hyaloperonospora arabidopsidis genome.</title>
        <authorList>
            <person name="Baxter L."/>
            <person name="Tripathy S."/>
            <person name="Ishaque N."/>
            <person name="Boot N."/>
            <person name="Cabral A."/>
            <person name="Kemen E."/>
            <person name="Thines M."/>
            <person name="Ah-Fong A."/>
            <person name="Anderson R."/>
            <person name="Badejoko W."/>
            <person name="Bittner-Eddy P."/>
            <person name="Boore J.L."/>
            <person name="Chibucos M.C."/>
            <person name="Coates M."/>
            <person name="Dehal P."/>
            <person name="Delehaunty K."/>
            <person name="Dong S."/>
            <person name="Downton P."/>
            <person name="Dumas B."/>
            <person name="Fabro G."/>
            <person name="Fronick C."/>
            <person name="Fuerstenberg S.I."/>
            <person name="Fulton L."/>
            <person name="Gaulin E."/>
            <person name="Govers F."/>
            <person name="Hughes L."/>
            <person name="Humphray S."/>
            <person name="Jiang R.H."/>
            <person name="Judelson H."/>
            <person name="Kamoun S."/>
            <person name="Kyung K."/>
            <person name="Meijer H."/>
            <person name="Minx P."/>
            <person name="Morris P."/>
            <person name="Nelson J."/>
            <person name="Phuntumart V."/>
            <person name="Qutob D."/>
            <person name="Rehmany A."/>
            <person name="Rougon-Cardoso A."/>
            <person name="Ryden P."/>
            <person name="Torto-Alalibo T."/>
            <person name="Studholme D."/>
            <person name="Wang Y."/>
            <person name="Win J."/>
            <person name="Wood J."/>
            <person name="Clifton S.W."/>
            <person name="Rogers J."/>
            <person name="Van den Ackerveken G."/>
            <person name="Jones J.D."/>
            <person name="McDowell J.M."/>
            <person name="Beynon J."/>
            <person name="Tyler B.M."/>
        </authorList>
    </citation>
    <scope>NUCLEOTIDE SEQUENCE [LARGE SCALE GENOMIC DNA]</scope>
    <source>
        <strain evidence="2">Emoy2</strain>
    </source>
</reference>
<dbReference type="AlphaFoldDB" id="M4BVT0"/>
<dbReference type="Proteomes" id="UP000011713">
    <property type="component" value="Unassembled WGS sequence"/>
</dbReference>
<dbReference type="InParanoid" id="M4BVT0"/>
<evidence type="ECO:0000313" key="2">
    <source>
        <dbReference type="Proteomes" id="UP000011713"/>
    </source>
</evidence>
<dbReference type="EMBL" id="JH597986">
    <property type="status" value="NOT_ANNOTATED_CDS"/>
    <property type="molecule type" value="Genomic_DNA"/>
</dbReference>